<protein>
    <submittedName>
        <fullName evidence="2">GcrA cell cycle regulator</fullName>
    </submittedName>
</protein>
<name>A0A1H4S453_9BRAD</name>
<evidence type="ECO:0000256" key="1">
    <source>
        <dbReference type="SAM" id="MobiDB-lite"/>
    </source>
</evidence>
<accession>A0A1H4S453</accession>
<dbReference type="EMBL" id="FNTI01000001">
    <property type="protein sequence ID" value="SEC38804.1"/>
    <property type="molecule type" value="Genomic_DNA"/>
</dbReference>
<dbReference type="RefSeq" id="WP_074816977.1">
    <property type="nucleotide sequence ID" value="NZ_FNTI01000001.1"/>
</dbReference>
<gene>
    <name evidence="2" type="ORF">SAMN05444171_1288</name>
</gene>
<proteinExistence type="predicted"/>
<evidence type="ECO:0000313" key="2">
    <source>
        <dbReference type="EMBL" id="SEC38804.1"/>
    </source>
</evidence>
<dbReference type="OrthoDB" id="8252039at2"/>
<reference evidence="2 3" key="1">
    <citation type="submission" date="2016-10" db="EMBL/GenBank/DDBJ databases">
        <authorList>
            <person name="de Groot N.N."/>
        </authorList>
    </citation>
    <scope>NUCLEOTIDE SEQUENCE [LARGE SCALE GENOMIC DNA]</scope>
    <source>
        <strain evidence="2 3">GAS522</strain>
    </source>
</reference>
<dbReference type="AlphaFoldDB" id="A0A1H4S453"/>
<dbReference type="Pfam" id="PF07750">
    <property type="entry name" value="GcrA"/>
    <property type="match status" value="1"/>
</dbReference>
<organism evidence="2 3">
    <name type="scientific">Bradyrhizobium lablabi</name>
    <dbReference type="NCBI Taxonomy" id="722472"/>
    <lineage>
        <taxon>Bacteria</taxon>
        <taxon>Pseudomonadati</taxon>
        <taxon>Pseudomonadota</taxon>
        <taxon>Alphaproteobacteria</taxon>
        <taxon>Hyphomicrobiales</taxon>
        <taxon>Nitrobacteraceae</taxon>
        <taxon>Bradyrhizobium</taxon>
    </lineage>
</organism>
<feature type="region of interest" description="Disordered" evidence="1">
    <location>
        <begin position="65"/>
        <end position="97"/>
    </location>
</feature>
<evidence type="ECO:0000313" key="3">
    <source>
        <dbReference type="Proteomes" id="UP000183208"/>
    </source>
</evidence>
<sequence length="179" mass="19937">MEQTSWPPEHSDALRQHLAERLSFSEIVKAINLKFRTAHTRNAAIGRARRMGLGGPDRPQPLLPATPPRLGRILKPRPVEPGSAALRRPTPALKAQEPPKLRCAEVEPRHLLLIELERGDCHYPYGGDADREAITFCGRPRCAGSSYCAPHFHLSRNPVAPPEREASDNAIWLRIVETA</sequence>
<dbReference type="InterPro" id="IPR011681">
    <property type="entry name" value="GcrA"/>
</dbReference>
<dbReference type="Proteomes" id="UP000183208">
    <property type="component" value="Unassembled WGS sequence"/>
</dbReference>